<sequence>MQKPGHTALVDGLDLKDHVAIITGAAGGIGMAIARLFHQAGTKLVLADYDEPGVSGLASELDKTRTRVIPVAYDATNPSDADALVEQCISRFGQIDHLVPAAGIFEDQPIEKMTDEQWRRTMSVNLDGVFYVCRRAIPFIRPGGSIVTISSGAAHSGSPGHVHYSASKGGVLAFTKSLAKELAPKIRVNTVSPGTIDTPMVDEYMKKHGPDWISRTPAGRIGTVLEVANAVVFLCSGASSYTFGQAIHVNGGSYMGG</sequence>
<dbReference type="CDD" id="cd05233">
    <property type="entry name" value="SDR_c"/>
    <property type="match status" value="1"/>
</dbReference>
<dbReference type="SUPFAM" id="SSF51735">
    <property type="entry name" value="NAD(P)-binding Rossmann-fold domains"/>
    <property type="match status" value="1"/>
</dbReference>
<dbReference type="AlphaFoldDB" id="A0A330GKG3"/>
<feature type="domain" description="Ketoreductase" evidence="2">
    <location>
        <begin position="18"/>
        <end position="199"/>
    </location>
</feature>
<evidence type="ECO:0000313" key="3">
    <source>
        <dbReference type="EMBL" id="RAZ73007.1"/>
    </source>
</evidence>
<organism evidence="3 4">
    <name type="scientific">Mesorhizobium atlanticum</name>
    <dbReference type="NCBI Taxonomy" id="2233532"/>
    <lineage>
        <taxon>Bacteria</taxon>
        <taxon>Pseudomonadati</taxon>
        <taxon>Pseudomonadota</taxon>
        <taxon>Alphaproteobacteria</taxon>
        <taxon>Hyphomicrobiales</taxon>
        <taxon>Phyllobacteriaceae</taxon>
        <taxon>Mesorhizobium</taxon>
    </lineage>
</organism>
<dbReference type="InterPro" id="IPR057326">
    <property type="entry name" value="KR_dom"/>
</dbReference>
<dbReference type="GO" id="GO:0016616">
    <property type="term" value="F:oxidoreductase activity, acting on the CH-OH group of donors, NAD or NADP as acceptor"/>
    <property type="evidence" value="ECO:0007669"/>
    <property type="project" value="UniProtKB-ARBA"/>
</dbReference>
<dbReference type="PANTHER" id="PTHR42760">
    <property type="entry name" value="SHORT-CHAIN DEHYDROGENASES/REDUCTASES FAMILY MEMBER"/>
    <property type="match status" value="1"/>
</dbReference>
<dbReference type="OrthoDB" id="9792355at2"/>
<name>A0A330GKG3_9HYPH</name>
<dbReference type="RefSeq" id="WP_112130211.1">
    <property type="nucleotide sequence ID" value="NZ_QMBQ01000009.1"/>
</dbReference>
<dbReference type="Pfam" id="PF13561">
    <property type="entry name" value="adh_short_C2"/>
    <property type="match status" value="1"/>
</dbReference>
<dbReference type="FunFam" id="3.40.50.720:FF:000084">
    <property type="entry name" value="Short-chain dehydrogenase reductase"/>
    <property type="match status" value="1"/>
</dbReference>
<dbReference type="PRINTS" id="PR00080">
    <property type="entry name" value="SDRFAMILY"/>
</dbReference>
<dbReference type="SMART" id="SM00822">
    <property type="entry name" value="PKS_KR"/>
    <property type="match status" value="1"/>
</dbReference>
<dbReference type="EMBL" id="QMBQ01000009">
    <property type="protein sequence ID" value="RAZ73007.1"/>
    <property type="molecule type" value="Genomic_DNA"/>
</dbReference>
<proteinExistence type="inferred from homology"/>
<dbReference type="Gene3D" id="3.40.50.720">
    <property type="entry name" value="NAD(P)-binding Rossmann-like Domain"/>
    <property type="match status" value="1"/>
</dbReference>
<comment type="caution">
    <text evidence="3">The sequence shown here is derived from an EMBL/GenBank/DDBJ whole genome shotgun (WGS) entry which is preliminary data.</text>
</comment>
<dbReference type="PRINTS" id="PR00081">
    <property type="entry name" value="GDHRDH"/>
</dbReference>
<gene>
    <name evidence="3" type="ORF">DPM35_26885</name>
</gene>
<dbReference type="InterPro" id="IPR002347">
    <property type="entry name" value="SDR_fam"/>
</dbReference>
<dbReference type="PROSITE" id="PS00061">
    <property type="entry name" value="ADH_SHORT"/>
    <property type="match status" value="1"/>
</dbReference>
<reference evidence="3 4" key="1">
    <citation type="submission" date="2018-07" db="EMBL/GenBank/DDBJ databases">
        <title>Diversity of Mesorhizobium strains in Brazil.</title>
        <authorList>
            <person name="Helene L.C.F."/>
            <person name="Dall'Agnol R."/>
            <person name="Delamuta J.R.M."/>
            <person name="Hungria M."/>
        </authorList>
    </citation>
    <scope>NUCLEOTIDE SEQUENCE [LARGE SCALE GENOMIC DNA]</scope>
    <source>
        <strain evidence="3 4">CNPSo 3140</strain>
    </source>
</reference>
<dbReference type="InterPro" id="IPR020904">
    <property type="entry name" value="Sc_DH/Rdtase_CS"/>
</dbReference>
<accession>A0A330GKG3</accession>
<comment type="similarity">
    <text evidence="1">Belongs to the short-chain dehydrogenases/reductases (SDR) family.</text>
</comment>
<keyword evidence="4" id="KW-1185">Reference proteome</keyword>
<protein>
    <submittedName>
        <fullName evidence="3">3-oxoacyl-ACP reductase</fullName>
    </submittedName>
</protein>
<dbReference type="Proteomes" id="UP000251956">
    <property type="component" value="Unassembled WGS sequence"/>
</dbReference>
<dbReference type="InterPro" id="IPR036291">
    <property type="entry name" value="NAD(P)-bd_dom_sf"/>
</dbReference>
<evidence type="ECO:0000259" key="2">
    <source>
        <dbReference type="SMART" id="SM00822"/>
    </source>
</evidence>
<evidence type="ECO:0000256" key="1">
    <source>
        <dbReference type="ARBA" id="ARBA00006484"/>
    </source>
</evidence>
<evidence type="ECO:0000313" key="4">
    <source>
        <dbReference type="Proteomes" id="UP000251956"/>
    </source>
</evidence>